<keyword evidence="1" id="KW-0812">Transmembrane</keyword>
<dbReference type="AlphaFoldDB" id="A0A1N6EET2"/>
<reference evidence="4" key="1">
    <citation type="submission" date="2016-11" db="EMBL/GenBank/DDBJ databases">
        <authorList>
            <person name="Varghese N."/>
            <person name="Submissions S."/>
        </authorList>
    </citation>
    <scope>NUCLEOTIDE SEQUENCE [LARGE SCALE GENOMIC DNA]</scope>
    <source>
        <strain evidence="4">DSM 15292</strain>
    </source>
</reference>
<keyword evidence="3" id="KW-0255">Endonuclease</keyword>
<protein>
    <submittedName>
        <fullName evidence="3">Metal-dependent hydrolase, endonuclease/exonuclease/phosphatase family</fullName>
    </submittedName>
</protein>
<dbReference type="InterPro" id="IPR036691">
    <property type="entry name" value="Endo/exonu/phosph_ase_sf"/>
</dbReference>
<dbReference type="CDD" id="cd09084">
    <property type="entry name" value="EEP-2"/>
    <property type="match status" value="1"/>
</dbReference>
<keyword evidence="3" id="KW-0269">Exonuclease</keyword>
<dbReference type="Pfam" id="PF03372">
    <property type="entry name" value="Exo_endo_phos"/>
    <property type="match status" value="1"/>
</dbReference>
<evidence type="ECO:0000313" key="3">
    <source>
        <dbReference type="EMBL" id="SIN81529.1"/>
    </source>
</evidence>
<dbReference type="Gene3D" id="3.60.10.10">
    <property type="entry name" value="Endonuclease/exonuclease/phosphatase"/>
    <property type="match status" value="1"/>
</dbReference>
<dbReference type="STRING" id="226505.SAMN05444394_2064"/>
<feature type="domain" description="Endonuclease/exonuclease/phosphatase" evidence="2">
    <location>
        <begin position="110"/>
        <end position="333"/>
    </location>
</feature>
<sequence length="347" mass="40026">MKYLSGIIFCLSLTLFLSVYVSPEYFPYVGLLPFFIPIIWLVNLFLFFIFLLSWKKWAWFHLAALLIGYKFALITLQLHPKNEDSQGLKVLSYNAHKFDFKRDAEGKIDQNVFTWLNEHPADIKVFQEFYQDYTSASRNAIKLLGKDNGFYSFYHPVDGNPEKRSIGLAIFSRYPIIHEGKVFDKNGTNGAIFADVLVDSDTIRIYNAHLESMRIDSDGLENLEGVKENYRQTLGKLHRGSLERSKQLAVLVEHLKNSPHPIILMGDLNEIPYSYTYFKLGENLDNAFEKAGRGFGFTYNKVLFFLRIDHIFSSPNLKAIEFKTHREVDYSDHYPISATFSTGTSSD</sequence>
<proteinExistence type="predicted"/>
<evidence type="ECO:0000259" key="2">
    <source>
        <dbReference type="Pfam" id="PF03372"/>
    </source>
</evidence>
<keyword evidence="3" id="KW-0378">Hydrolase</keyword>
<feature type="transmembrane region" description="Helical" evidence="1">
    <location>
        <begin position="59"/>
        <end position="78"/>
    </location>
</feature>
<dbReference type="Proteomes" id="UP000185221">
    <property type="component" value="Unassembled WGS sequence"/>
</dbReference>
<dbReference type="SUPFAM" id="SSF56219">
    <property type="entry name" value="DNase I-like"/>
    <property type="match status" value="1"/>
</dbReference>
<keyword evidence="4" id="KW-1185">Reference proteome</keyword>
<accession>A0A1N6EET2</accession>
<organism evidence="3 4">
    <name type="scientific">Algoriphagus halophilus</name>
    <dbReference type="NCBI Taxonomy" id="226505"/>
    <lineage>
        <taxon>Bacteria</taxon>
        <taxon>Pseudomonadati</taxon>
        <taxon>Bacteroidota</taxon>
        <taxon>Cytophagia</taxon>
        <taxon>Cytophagales</taxon>
        <taxon>Cyclobacteriaceae</taxon>
        <taxon>Algoriphagus</taxon>
    </lineage>
</organism>
<dbReference type="GO" id="GO:0016020">
    <property type="term" value="C:membrane"/>
    <property type="evidence" value="ECO:0007669"/>
    <property type="project" value="GOC"/>
</dbReference>
<dbReference type="EMBL" id="FSRC01000001">
    <property type="protein sequence ID" value="SIN81529.1"/>
    <property type="molecule type" value="Genomic_DNA"/>
</dbReference>
<evidence type="ECO:0000313" key="4">
    <source>
        <dbReference type="Proteomes" id="UP000185221"/>
    </source>
</evidence>
<name>A0A1N6EET2_9BACT</name>
<dbReference type="GO" id="GO:0004527">
    <property type="term" value="F:exonuclease activity"/>
    <property type="evidence" value="ECO:0007669"/>
    <property type="project" value="UniProtKB-KW"/>
</dbReference>
<dbReference type="OrthoDB" id="635146at2"/>
<keyword evidence="1" id="KW-1133">Transmembrane helix</keyword>
<dbReference type="GO" id="GO:0004519">
    <property type="term" value="F:endonuclease activity"/>
    <property type="evidence" value="ECO:0007669"/>
    <property type="project" value="UniProtKB-KW"/>
</dbReference>
<dbReference type="GO" id="GO:0006506">
    <property type="term" value="P:GPI anchor biosynthetic process"/>
    <property type="evidence" value="ECO:0007669"/>
    <property type="project" value="TreeGrafter"/>
</dbReference>
<dbReference type="RefSeq" id="WP_074224728.1">
    <property type="nucleotide sequence ID" value="NZ_FSRC01000001.1"/>
</dbReference>
<keyword evidence="1" id="KW-0472">Membrane</keyword>
<gene>
    <name evidence="3" type="ORF">SAMN05444394_2064</name>
</gene>
<dbReference type="InterPro" id="IPR051916">
    <property type="entry name" value="GPI-anchor_lipid_remodeler"/>
</dbReference>
<feature type="transmembrane region" description="Helical" evidence="1">
    <location>
        <begin position="31"/>
        <end position="52"/>
    </location>
</feature>
<evidence type="ECO:0000256" key="1">
    <source>
        <dbReference type="SAM" id="Phobius"/>
    </source>
</evidence>
<dbReference type="InterPro" id="IPR005135">
    <property type="entry name" value="Endo/exonuclease/phosphatase"/>
</dbReference>
<keyword evidence="3" id="KW-0540">Nuclease</keyword>
<dbReference type="PANTHER" id="PTHR14859:SF1">
    <property type="entry name" value="PGAP2-INTERACTING PROTEIN"/>
    <property type="match status" value="1"/>
</dbReference>
<dbReference type="PANTHER" id="PTHR14859">
    <property type="entry name" value="CALCOFLUOR WHITE HYPERSENSITIVE PROTEIN PRECURSOR"/>
    <property type="match status" value="1"/>
</dbReference>